<organism evidence="2">
    <name type="scientific">Eucampia antarctica</name>
    <dbReference type="NCBI Taxonomy" id="49252"/>
    <lineage>
        <taxon>Eukaryota</taxon>
        <taxon>Sar</taxon>
        <taxon>Stramenopiles</taxon>
        <taxon>Ochrophyta</taxon>
        <taxon>Bacillariophyta</taxon>
        <taxon>Mediophyceae</taxon>
        <taxon>Biddulphiophycidae</taxon>
        <taxon>Hemiaulales</taxon>
        <taxon>Hemiaulaceae</taxon>
        <taxon>Eucampia</taxon>
    </lineage>
</organism>
<dbReference type="GO" id="GO:0003723">
    <property type="term" value="F:RNA binding"/>
    <property type="evidence" value="ECO:0007669"/>
    <property type="project" value="TreeGrafter"/>
</dbReference>
<dbReference type="SMART" id="SM00847">
    <property type="entry name" value="HA2"/>
    <property type="match status" value="1"/>
</dbReference>
<dbReference type="GO" id="GO:0004386">
    <property type="term" value="F:helicase activity"/>
    <property type="evidence" value="ECO:0007669"/>
    <property type="project" value="TreeGrafter"/>
</dbReference>
<dbReference type="AlphaFoldDB" id="A0A7S2RFL4"/>
<protein>
    <recommendedName>
        <fullName evidence="1">Helicase-associated domain-containing protein</fullName>
    </recommendedName>
</protein>
<dbReference type="Pfam" id="PF07717">
    <property type="entry name" value="OB_NTP_bind"/>
    <property type="match status" value="1"/>
</dbReference>
<evidence type="ECO:0000259" key="1">
    <source>
        <dbReference type="SMART" id="SM00847"/>
    </source>
</evidence>
<dbReference type="Pfam" id="PF21010">
    <property type="entry name" value="HA2_C"/>
    <property type="match status" value="1"/>
</dbReference>
<feature type="domain" description="Helicase-associated" evidence="1">
    <location>
        <begin position="1"/>
        <end position="83"/>
    </location>
</feature>
<sequence length="325" mass="35496">MDEDTNDLTDLGRCLSVLSLEPRVGKMIIWSYILGCSRAATSMGVAMSYKSPFILPPKSMRQTADQIKVAISEGSESDQITILNVLKTYDNFSRRNKGSGFYQYCRSNFLNFNTVQMIADLRRSIGNELASLGFSAPSSTNPKWHNRNGFTNPAFLQATIAAGLYPNVASRVKGDVNFSTISNRKAKVHISSVNSCQGQPLRGKCQVGKKEIEFIAFGEMVRGVQFFTMSQTSHLASAMPLILMCGNLRVRPANVQGEHKSVLCVDDWINFLCPKDIASALVVLRKRLDVAFAKIVADPSAGPGQLNPEESDAVATLSAVINDAT</sequence>
<reference evidence="2" key="1">
    <citation type="submission" date="2021-01" db="EMBL/GenBank/DDBJ databases">
        <authorList>
            <person name="Corre E."/>
            <person name="Pelletier E."/>
            <person name="Niang G."/>
            <person name="Scheremetjew M."/>
            <person name="Finn R."/>
            <person name="Kale V."/>
            <person name="Holt S."/>
            <person name="Cochrane G."/>
            <person name="Meng A."/>
            <person name="Brown T."/>
            <person name="Cohen L."/>
        </authorList>
    </citation>
    <scope>NUCLEOTIDE SEQUENCE</scope>
    <source>
        <strain evidence="2">CCMP1452</strain>
    </source>
</reference>
<proteinExistence type="predicted"/>
<dbReference type="PANTHER" id="PTHR18934">
    <property type="entry name" value="ATP-DEPENDENT RNA HELICASE"/>
    <property type="match status" value="1"/>
</dbReference>
<dbReference type="PANTHER" id="PTHR18934:SF213">
    <property type="entry name" value="3'-5' RNA HELICASE YTHDC2"/>
    <property type="match status" value="1"/>
</dbReference>
<dbReference type="EMBL" id="HBHI01012876">
    <property type="protein sequence ID" value="CAD9669759.1"/>
    <property type="molecule type" value="Transcribed_RNA"/>
</dbReference>
<dbReference type="InterPro" id="IPR007502">
    <property type="entry name" value="Helicase-assoc_dom"/>
</dbReference>
<dbReference type="Gene3D" id="1.20.120.1080">
    <property type="match status" value="1"/>
</dbReference>
<name>A0A7S2RFL4_9STRA</name>
<dbReference type="InterPro" id="IPR011709">
    <property type="entry name" value="DEAD-box_helicase_OB_fold"/>
</dbReference>
<gene>
    <name evidence="2" type="ORF">EANT1437_LOCUS6584</name>
</gene>
<accession>A0A7S2RFL4</accession>
<evidence type="ECO:0000313" key="2">
    <source>
        <dbReference type="EMBL" id="CAD9669759.1"/>
    </source>
</evidence>